<dbReference type="EMBL" id="QFYQ01000002">
    <property type="protein sequence ID" value="RAK51616.1"/>
    <property type="molecule type" value="Genomic_DNA"/>
</dbReference>
<accession>A0A328ABM1</accession>
<dbReference type="Proteomes" id="UP000249254">
    <property type="component" value="Unassembled WGS sequence"/>
</dbReference>
<organism evidence="2 3">
    <name type="scientific">Phenylobacterium soli</name>
    <dbReference type="NCBI Taxonomy" id="2170551"/>
    <lineage>
        <taxon>Bacteria</taxon>
        <taxon>Pseudomonadati</taxon>
        <taxon>Pseudomonadota</taxon>
        <taxon>Alphaproteobacteria</taxon>
        <taxon>Caulobacterales</taxon>
        <taxon>Caulobacteraceae</taxon>
        <taxon>Phenylobacterium</taxon>
    </lineage>
</organism>
<protein>
    <submittedName>
        <fullName evidence="2">Uncharacterized protein</fullName>
    </submittedName>
</protein>
<keyword evidence="3" id="KW-1185">Reference proteome</keyword>
<evidence type="ECO:0000256" key="1">
    <source>
        <dbReference type="SAM" id="MobiDB-lite"/>
    </source>
</evidence>
<sequence>MPLIEQEEREMEREEGVQPGASRAAQGPDSPATTSTGARSGAFTPGRHQVGPSLYEGFVACVYVDNPDGTMTTLAEVRRYKDAVLYAAAPDLLEALIALLTHRRDPDPAQSIEAVEARANAAIAKATGASHG</sequence>
<reference evidence="3" key="1">
    <citation type="submission" date="2018-05" db="EMBL/GenBank/DDBJ databases">
        <authorList>
            <person name="Li X."/>
        </authorList>
    </citation>
    <scope>NUCLEOTIDE SEQUENCE [LARGE SCALE GENOMIC DNA]</scope>
    <source>
        <strain evidence="3">LX32</strain>
    </source>
</reference>
<dbReference type="AlphaFoldDB" id="A0A328ABM1"/>
<evidence type="ECO:0000313" key="3">
    <source>
        <dbReference type="Proteomes" id="UP000249254"/>
    </source>
</evidence>
<name>A0A328ABM1_9CAUL</name>
<comment type="caution">
    <text evidence="2">The sequence shown here is derived from an EMBL/GenBank/DDBJ whole genome shotgun (WGS) entry which is preliminary data.</text>
</comment>
<evidence type="ECO:0000313" key="2">
    <source>
        <dbReference type="EMBL" id="RAK51616.1"/>
    </source>
</evidence>
<feature type="region of interest" description="Disordered" evidence="1">
    <location>
        <begin position="1"/>
        <end position="48"/>
    </location>
</feature>
<gene>
    <name evidence="2" type="ORF">DJ017_17425</name>
</gene>
<dbReference type="RefSeq" id="WP_111530178.1">
    <property type="nucleotide sequence ID" value="NZ_QFYQ01000002.1"/>
</dbReference>
<proteinExistence type="predicted"/>